<sequence>MALGNWIDFKIFELDLEEPLFTLKPDEITTIKKTFDIYDFQQIGSIEVRKMRLAMLRLDIEPDTDEIQNLMKVFDKSNSGRVTLNTFMLFICAKMAEENFGYDFVGGLFDLCSGKMSLDNCKHAVKEMFLTISDEELQDMIQVAKKEDK</sequence>
<evidence type="ECO:0000313" key="2">
    <source>
        <dbReference type="EMBL" id="EDW73027.1"/>
    </source>
</evidence>
<dbReference type="HOGENOM" id="CLU_1751643_0_0_1"/>
<dbReference type="GO" id="GO:0005509">
    <property type="term" value="F:calcium ion binding"/>
    <property type="evidence" value="ECO:0007669"/>
    <property type="project" value="InterPro"/>
</dbReference>
<dbReference type="SUPFAM" id="SSF47473">
    <property type="entry name" value="EF-hand"/>
    <property type="match status" value="1"/>
</dbReference>
<dbReference type="Proteomes" id="UP000007798">
    <property type="component" value="Unassembled WGS sequence"/>
</dbReference>
<dbReference type="InterPro" id="IPR011992">
    <property type="entry name" value="EF-hand-dom_pair"/>
</dbReference>
<dbReference type="KEGG" id="dwi:6639097"/>
<proteinExistence type="predicted"/>
<dbReference type="AlphaFoldDB" id="B4MM18"/>
<dbReference type="SMR" id="B4MM18"/>
<dbReference type="Pfam" id="PF13499">
    <property type="entry name" value="EF-hand_7"/>
    <property type="match status" value="1"/>
</dbReference>
<evidence type="ECO:0000313" key="3">
    <source>
        <dbReference type="Proteomes" id="UP000007798"/>
    </source>
</evidence>
<gene>
    <name evidence="2" type="primary">Dwil\GK16867</name>
    <name evidence="2" type="ORF">Dwil_GK16867</name>
</gene>
<dbReference type="InterPro" id="IPR002048">
    <property type="entry name" value="EF_hand_dom"/>
</dbReference>
<dbReference type="eggNOG" id="KOG0028">
    <property type="taxonomic scope" value="Eukaryota"/>
</dbReference>
<accession>B4MM18</accession>
<dbReference type="OrthoDB" id="26525at2759"/>
<dbReference type="InParanoid" id="B4MM18"/>
<dbReference type="EMBL" id="CH963847">
    <property type="protein sequence ID" value="EDW73027.1"/>
    <property type="molecule type" value="Genomic_DNA"/>
</dbReference>
<keyword evidence="3" id="KW-1185">Reference proteome</keyword>
<organism evidence="2 3">
    <name type="scientific">Drosophila willistoni</name>
    <name type="common">Fruit fly</name>
    <dbReference type="NCBI Taxonomy" id="7260"/>
    <lineage>
        <taxon>Eukaryota</taxon>
        <taxon>Metazoa</taxon>
        <taxon>Ecdysozoa</taxon>
        <taxon>Arthropoda</taxon>
        <taxon>Hexapoda</taxon>
        <taxon>Insecta</taxon>
        <taxon>Pterygota</taxon>
        <taxon>Neoptera</taxon>
        <taxon>Endopterygota</taxon>
        <taxon>Diptera</taxon>
        <taxon>Brachycera</taxon>
        <taxon>Muscomorpha</taxon>
        <taxon>Ephydroidea</taxon>
        <taxon>Drosophilidae</taxon>
        <taxon>Drosophila</taxon>
        <taxon>Sophophora</taxon>
    </lineage>
</organism>
<name>B4MM18_DROWI</name>
<dbReference type="Gene3D" id="1.10.238.10">
    <property type="entry name" value="EF-hand"/>
    <property type="match status" value="1"/>
</dbReference>
<evidence type="ECO:0000259" key="1">
    <source>
        <dbReference type="PROSITE" id="PS50222"/>
    </source>
</evidence>
<dbReference type="STRING" id="7260.B4MM18"/>
<dbReference type="PhylomeDB" id="B4MM18"/>
<protein>
    <recommendedName>
        <fullName evidence="1">EF-hand domain-containing protein</fullName>
    </recommendedName>
</protein>
<dbReference type="PROSITE" id="PS50222">
    <property type="entry name" value="EF_HAND_2"/>
    <property type="match status" value="1"/>
</dbReference>
<feature type="domain" description="EF-hand" evidence="1">
    <location>
        <begin position="62"/>
        <end position="97"/>
    </location>
</feature>
<reference evidence="2 3" key="1">
    <citation type="journal article" date="2007" name="Nature">
        <title>Evolution of genes and genomes on the Drosophila phylogeny.</title>
        <authorList>
            <consortium name="Drosophila 12 Genomes Consortium"/>
            <person name="Clark A.G."/>
            <person name="Eisen M.B."/>
            <person name="Smith D.R."/>
            <person name="Bergman C.M."/>
            <person name="Oliver B."/>
            <person name="Markow T.A."/>
            <person name="Kaufman T.C."/>
            <person name="Kellis M."/>
            <person name="Gelbart W."/>
            <person name="Iyer V.N."/>
            <person name="Pollard D.A."/>
            <person name="Sackton T.B."/>
            <person name="Larracuente A.M."/>
            <person name="Singh N.D."/>
            <person name="Abad J.P."/>
            <person name="Abt D.N."/>
            <person name="Adryan B."/>
            <person name="Aguade M."/>
            <person name="Akashi H."/>
            <person name="Anderson W.W."/>
            <person name="Aquadro C.F."/>
            <person name="Ardell D.H."/>
            <person name="Arguello R."/>
            <person name="Artieri C.G."/>
            <person name="Barbash D.A."/>
            <person name="Barker D."/>
            <person name="Barsanti P."/>
            <person name="Batterham P."/>
            <person name="Batzoglou S."/>
            <person name="Begun D."/>
            <person name="Bhutkar A."/>
            <person name="Blanco E."/>
            <person name="Bosak S.A."/>
            <person name="Bradley R.K."/>
            <person name="Brand A.D."/>
            <person name="Brent M.R."/>
            <person name="Brooks A.N."/>
            <person name="Brown R.H."/>
            <person name="Butlin R.K."/>
            <person name="Caggese C."/>
            <person name="Calvi B.R."/>
            <person name="Bernardo de Carvalho A."/>
            <person name="Caspi A."/>
            <person name="Castrezana S."/>
            <person name="Celniker S.E."/>
            <person name="Chang J.L."/>
            <person name="Chapple C."/>
            <person name="Chatterji S."/>
            <person name="Chinwalla A."/>
            <person name="Civetta A."/>
            <person name="Clifton S.W."/>
            <person name="Comeron J.M."/>
            <person name="Costello J.C."/>
            <person name="Coyne J.A."/>
            <person name="Daub J."/>
            <person name="David R.G."/>
            <person name="Delcher A.L."/>
            <person name="Delehaunty K."/>
            <person name="Do C.B."/>
            <person name="Ebling H."/>
            <person name="Edwards K."/>
            <person name="Eickbush T."/>
            <person name="Evans J.D."/>
            <person name="Filipski A."/>
            <person name="Findeiss S."/>
            <person name="Freyhult E."/>
            <person name="Fulton L."/>
            <person name="Fulton R."/>
            <person name="Garcia A.C."/>
            <person name="Gardiner A."/>
            <person name="Garfield D.A."/>
            <person name="Garvin B.E."/>
            <person name="Gibson G."/>
            <person name="Gilbert D."/>
            <person name="Gnerre S."/>
            <person name="Godfrey J."/>
            <person name="Good R."/>
            <person name="Gotea V."/>
            <person name="Gravely B."/>
            <person name="Greenberg A.J."/>
            <person name="Griffiths-Jones S."/>
            <person name="Gross S."/>
            <person name="Guigo R."/>
            <person name="Gustafson E.A."/>
            <person name="Haerty W."/>
            <person name="Hahn M.W."/>
            <person name="Halligan D.L."/>
            <person name="Halpern A.L."/>
            <person name="Halter G.M."/>
            <person name="Han M.V."/>
            <person name="Heger A."/>
            <person name="Hillier L."/>
            <person name="Hinrichs A.S."/>
            <person name="Holmes I."/>
            <person name="Hoskins R.A."/>
            <person name="Hubisz M.J."/>
            <person name="Hultmark D."/>
            <person name="Huntley M.A."/>
            <person name="Jaffe D.B."/>
            <person name="Jagadeeshan S."/>
            <person name="Jeck W.R."/>
            <person name="Johnson J."/>
            <person name="Jones C.D."/>
            <person name="Jordan W.C."/>
            <person name="Karpen G.H."/>
            <person name="Kataoka E."/>
            <person name="Keightley P.D."/>
            <person name="Kheradpour P."/>
            <person name="Kirkness E.F."/>
            <person name="Koerich L.B."/>
            <person name="Kristiansen K."/>
            <person name="Kudrna D."/>
            <person name="Kulathinal R.J."/>
            <person name="Kumar S."/>
            <person name="Kwok R."/>
            <person name="Lander E."/>
            <person name="Langley C.H."/>
            <person name="Lapoint R."/>
            <person name="Lazzaro B.P."/>
            <person name="Lee S.J."/>
            <person name="Levesque L."/>
            <person name="Li R."/>
            <person name="Lin C.F."/>
            <person name="Lin M.F."/>
            <person name="Lindblad-Toh K."/>
            <person name="Llopart A."/>
            <person name="Long M."/>
            <person name="Low L."/>
            <person name="Lozovsky E."/>
            <person name="Lu J."/>
            <person name="Luo M."/>
            <person name="Machado C.A."/>
            <person name="Makalowski W."/>
            <person name="Marzo M."/>
            <person name="Matsuda M."/>
            <person name="Matzkin L."/>
            <person name="McAllister B."/>
            <person name="McBride C.S."/>
            <person name="McKernan B."/>
            <person name="McKernan K."/>
            <person name="Mendez-Lago M."/>
            <person name="Minx P."/>
            <person name="Mollenhauer M.U."/>
            <person name="Montooth K."/>
            <person name="Mount S.M."/>
            <person name="Mu X."/>
            <person name="Myers E."/>
            <person name="Negre B."/>
            <person name="Newfeld S."/>
            <person name="Nielsen R."/>
            <person name="Noor M.A."/>
            <person name="O'Grady P."/>
            <person name="Pachter L."/>
            <person name="Papaceit M."/>
            <person name="Parisi M.J."/>
            <person name="Parisi M."/>
            <person name="Parts L."/>
            <person name="Pedersen J.S."/>
            <person name="Pesole G."/>
            <person name="Phillippy A.M."/>
            <person name="Ponting C.P."/>
            <person name="Pop M."/>
            <person name="Porcelli D."/>
            <person name="Powell J.R."/>
            <person name="Prohaska S."/>
            <person name="Pruitt K."/>
            <person name="Puig M."/>
            <person name="Quesneville H."/>
            <person name="Ram K.R."/>
            <person name="Rand D."/>
            <person name="Rasmussen M.D."/>
            <person name="Reed L.K."/>
            <person name="Reenan R."/>
            <person name="Reily A."/>
            <person name="Remington K.A."/>
            <person name="Rieger T.T."/>
            <person name="Ritchie M.G."/>
            <person name="Robin C."/>
            <person name="Rogers Y.H."/>
            <person name="Rohde C."/>
            <person name="Rozas J."/>
            <person name="Rubenfield M.J."/>
            <person name="Ruiz A."/>
            <person name="Russo S."/>
            <person name="Salzberg S.L."/>
            <person name="Sanchez-Gracia A."/>
            <person name="Saranga D.J."/>
            <person name="Sato H."/>
            <person name="Schaeffer S.W."/>
            <person name="Schatz M.C."/>
            <person name="Schlenke T."/>
            <person name="Schwartz R."/>
            <person name="Segarra C."/>
            <person name="Singh R.S."/>
            <person name="Sirot L."/>
            <person name="Sirota M."/>
            <person name="Sisneros N.B."/>
            <person name="Smith C.D."/>
            <person name="Smith T.F."/>
            <person name="Spieth J."/>
            <person name="Stage D.E."/>
            <person name="Stark A."/>
            <person name="Stephan W."/>
            <person name="Strausberg R.L."/>
            <person name="Strempel S."/>
            <person name="Sturgill D."/>
            <person name="Sutton G."/>
            <person name="Sutton G.G."/>
            <person name="Tao W."/>
            <person name="Teichmann S."/>
            <person name="Tobari Y.N."/>
            <person name="Tomimura Y."/>
            <person name="Tsolas J.M."/>
            <person name="Valente V.L."/>
            <person name="Venter E."/>
            <person name="Venter J.C."/>
            <person name="Vicario S."/>
            <person name="Vieira F.G."/>
            <person name="Vilella A.J."/>
            <person name="Villasante A."/>
            <person name="Walenz B."/>
            <person name="Wang J."/>
            <person name="Wasserman M."/>
            <person name="Watts T."/>
            <person name="Wilson D."/>
            <person name="Wilson R.K."/>
            <person name="Wing R.A."/>
            <person name="Wolfner M.F."/>
            <person name="Wong A."/>
            <person name="Wong G.K."/>
            <person name="Wu C.I."/>
            <person name="Wu G."/>
            <person name="Yamamoto D."/>
            <person name="Yang H.P."/>
            <person name="Yang S.P."/>
            <person name="Yorke J.A."/>
            <person name="Yoshida K."/>
            <person name="Zdobnov E."/>
            <person name="Zhang P."/>
            <person name="Zhang Y."/>
            <person name="Zimin A.V."/>
            <person name="Baldwin J."/>
            <person name="Abdouelleil A."/>
            <person name="Abdulkadir J."/>
            <person name="Abebe A."/>
            <person name="Abera B."/>
            <person name="Abreu J."/>
            <person name="Acer S.C."/>
            <person name="Aftuck L."/>
            <person name="Alexander A."/>
            <person name="An P."/>
            <person name="Anderson E."/>
            <person name="Anderson S."/>
            <person name="Arachi H."/>
            <person name="Azer M."/>
            <person name="Bachantsang P."/>
            <person name="Barry A."/>
            <person name="Bayul T."/>
            <person name="Berlin A."/>
            <person name="Bessette D."/>
            <person name="Bloom T."/>
            <person name="Blye J."/>
            <person name="Boguslavskiy L."/>
            <person name="Bonnet C."/>
            <person name="Boukhgalter B."/>
            <person name="Bourzgui I."/>
            <person name="Brown A."/>
            <person name="Cahill P."/>
            <person name="Channer S."/>
            <person name="Cheshatsang Y."/>
            <person name="Chuda L."/>
            <person name="Citroen M."/>
            <person name="Collymore A."/>
            <person name="Cooke P."/>
            <person name="Costello M."/>
            <person name="D'Aco K."/>
            <person name="Daza R."/>
            <person name="De Haan G."/>
            <person name="DeGray S."/>
            <person name="DeMaso C."/>
            <person name="Dhargay N."/>
            <person name="Dooley K."/>
            <person name="Dooley E."/>
            <person name="Doricent M."/>
            <person name="Dorje P."/>
            <person name="Dorjee K."/>
            <person name="Dupes A."/>
            <person name="Elong R."/>
            <person name="Falk J."/>
            <person name="Farina A."/>
            <person name="Faro S."/>
            <person name="Ferguson D."/>
            <person name="Fisher S."/>
            <person name="Foley C.D."/>
            <person name="Franke A."/>
            <person name="Friedrich D."/>
            <person name="Gadbois L."/>
            <person name="Gearin G."/>
            <person name="Gearin C.R."/>
            <person name="Giannoukos G."/>
            <person name="Goode T."/>
            <person name="Graham J."/>
            <person name="Grandbois E."/>
            <person name="Grewal S."/>
            <person name="Gyaltsen K."/>
            <person name="Hafez N."/>
            <person name="Hagos B."/>
            <person name="Hall J."/>
            <person name="Henson C."/>
            <person name="Hollinger A."/>
            <person name="Honan T."/>
            <person name="Huard M.D."/>
            <person name="Hughes L."/>
            <person name="Hurhula B."/>
            <person name="Husby M.E."/>
            <person name="Kamat A."/>
            <person name="Kanga B."/>
            <person name="Kashin S."/>
            <person name="Khazanovich D."/>
            <person name="Kisner P."/>
            <person name="Lance K."/>
            <person name="Lara M."/>
            <person name="Lee W."/>
            <person name="Lennon N."/>
            <person name="Letendre F."/>
            <person name="LeVine R."/>
            <person name="Lipovsky A."/>
            <person name="Liu X."/>
            <person name="Liu J."/>
            <person name="Liu S."/>
            <person name="Lokyitsang T."/>
            <person name="Lokyitsang Y."/>
            <person name="Lubonja R."/>
            <person name="Lui A."/>
            <person name="MacDonald P."/>
            <person name="Magnisalis V."/>
            <person name="Maru K."/>
            <person name="Matthews C."/>
            <person name="McCusker W."/>
            <person name="McDonough S."/>
            <person name="Mehta T."/>
            <person name="Meldrim J."/>
            <person name="Meneus L."/>
            <person name="Mihai O."/>
            <person name="Mihalev A."/>
            <person name="Mihova T."/>
            <person name="Mittelman R."/>
            <person name="Mlenga V."/>
            <person name="Montmayeur A."/>
            <person name="Mulrain L."/>
            <person name="Navidi A."/>
            <person name="Naylor J."/>
            <person name="Negash T."/>
            <person name="Nguyen T."/>
            <person name="Nguyen N."/>
            <person name="Nicol R."/>
            <person name="Norbu C."/>
            <person name="Norbu N."/>
            <person name="Novod N."/>
            <person name="O'Neill B."/>
            <person name="Osman S."/>
            <person name="Markiewicz E."/>
            <person name="Oyono O.L."/>
            <person name="Patti C."/>
            <person name="Phunkhang P."/>
            <person name="Pierre F."/>
            <person name="Priest M."/>
            <person name="Raghuraman S."/>
            <person name="Rege F."/>
            <person name="Reyes R."/>
            <person name="Rise C."/>
            <person name="Rogov P."/>
            <person name="Ross K."/>
            <person name="Ryan E."/>
            <person name="Settipalli S."/>
            <person name="Shea T."/>
            <person name="Sherpa N."/>
            <person name="Shi L."/>
            <person name="Shih D."/>
            <person name="Sparrow T."/>
            <person name="Spaulding J."/>
            <person name="Stalker J."/>
            <person name="Stange-Thomann N."/>
            <person name="Stavropoulos S."/>
            <person name="Stone C."/>
            <person name="Strader C."/>
            <person name="Tesfaye S."/>
            <person name="Thomson T."/>
            <person name="Thoulutsang Y."/>
            <person name="Thoulutsang D."/>
            <person name="Topham K."/>
            <person name="Topping I."/>
            <person name="Tsamla T."/>
            <person name="Vassiliev H."/>
            <person name="Vo A."/>
            <person name="Wangchuk T."/>
            <person name="Wangdi T."/>
            <person name="Weiand M."/>
            <person name="Wilkinson J."/>
            <person name="Wilson A."/>
            <person name="Yadav S."/>
            <person name="Young G."/>
            <person name="Yu Q."/>
            <person name="Zembek L."/>
            <person name="Zhong D."/>
            <person name="Zimmer A."/>
            <person name="Zwirko Z."/>
            <person name="Jaffe D.B."/>
            <person name="Alvarez P."/>
            <person name="Brockman W."/>
            <person name="Butler J."/>
            <person name="Chin C."/>
            <person name="Gnerre S."/>
            <person name="Grabherr M."/>
            <person name="Kleber M."/>
            <person name="Mauceli E."/>
            <person name="MacCallum I."/>
        </authorList>
    </citation>
    <scope>NUCLEOTIDE SEQUENCE [LARGE SCALE GENOMIC DNA]</scope>
    <source>
        <strain evidence="3">Tucson 14030-0811.24</strain>
    </source>
</reference>